<evidence type="ECO:0000313" key="14">
    <source>
        <dbReference type="Proteomes" id="UP000677054"/>
    </source>
</evidence>
<evidence type="ECO:0000256" key="6">
    <source>
        <dbReference type="ARBA" id="ARBA00022989"/>
    </source>
</evidence>
<dbReference type="Pfam" id="PF00858">
    <property type="entry name" value="ASC"/>
    <property type="match status" value="1"/>
</dbReference>
<organism evidence="13">
    <name type="scientific">Darwinula stevensoni</name>
    <dbReference type="NCBI Taxonomy" id="69355"/>
    <lineage>
        <taxon>Eukaryota</taxon>
        <taxon>Metazoa</taxon>
        <taxon>Ecdysozoa</taxon>
        <taxon>Arthropoda</taxon>
        <taxon>Crustacea</taxon>
        <taxon>Oligostraca</taxon>
        <taxon>Ostracoda</taxon>
        <taxon>Podocopa</taxon>
        <taxon>Podocopida</taxon>
        <taxon>Darwinulocopina</taxon>
        <taxon>Darwinuloidea</taxon>
        <taxon>Darwinulidae</taxon>
        <taxon>Darwinula</taxon>
    </lineage>
</organism>
<evidence type="ECO:0000256" key="11">
    <source>
        <dbReference type="ARBA" id="ARBA00023303"/>
    </source>
</evidence>
<gene>
    <name evidence="13" type="ORF">DSTB1V02_LOCUS10136</name>
</gene>
<dbReference type="PRINTS" id="PR01078">
    <property type="entry name" value="AMINACHANNEL"/>
</dbReference>
<evidence type="ECO:0000256" key="8">
    <source>
        <dbReference type="ARBA" id="ARBA00023065"/>
    </source>
</evidence>
<dbReference type="AlphaFoldDB" id="A0A7R9AA66"/>
<accession>A0A7R9AA66</accession>
<keyword evidence="4 12" id="KW-0894">Sodium channel</keyword>
<keyword evidence="11 12" id="KW-0407">Ion channel</keyword>
<evidence type="ECO:0000256" key="1">
    <source>
        <dbReference type="ARBA" id="ARBA00004141"/>
    </source>
</evidence>
<sequence length="406" mass="46861">MQLRNTHSRRHDMVMILIEEYQSLPTNTVYVIEDVEMIPAPAFTFCPKPSTLGRFPDYLIMSTQWRLELKTSTYIEKFQNISIPLLRLFEVAPKGWLRVANESIINGETIFQLDGVGHWSERTFLGNFEEKDFPYYFKCFSIFPKREITVGENSCSNILLKFKFMGIMTSDFQNKMQIDVYIHDNSEEFTNVFGLAPEKITIFNGTNTRLMVRPQVVQRLSKRTAPCVGDYGYSHSRCWENCFWEHVQLHMDLPCLSPSFLSKDVNLTAPNCTDMNAELDVLSMLHKIHNNSLPQGWKECNCPKRCNITKYDVLAPPTDACDVENERKLELNYSRLLISFPSKQVPYFREQEKLTLLDVLSNIGGIVGVCLGASLITLYDMVEMAFSTIRCKLMRRKNEVIDSGIV</sequence>
<comment type="similarity">
    <text evidence="2 12">Belongs to the amiloride-sensitive sodium channel (TC 1.A.6) family.</text>
</comment>
<dbReference type="EMBL" id="LR902328">
    <property type="protein sequence ID" value="CAD7250357.1"/>
    <property type="molecule type" value="Genomic_DNA"/>
</dbReference>
<protein>
    <submittedName>
        <fullName evidence="13">Uncharacterized protein</fullName>
    </submittedName>
</protein>
<evidence type="ECO:0000256" key="9">
    <source>
        <dbReference type="ARBA" id="ARBA00023136"/>
    </source>
</evidence>
<dbReference type="Proteomes" id="UP000677054">
    <property type="component" value="Unassembled WGS sequence"/>
</dbReference>
<keyword evidence="10 12" id="KW-0739">Sodium transport</keyword>
<keyword evidence="14" id="KW-1185">Reference proteome</keyword>
<evidence type="ECO:0000256" key="4">
    <source>
        <dbReference type="ARBA" id="ARBA00022461"/>
    </source>
</evidence>
<keyword evidence="9" id="KW-0472">Membrane</keyword>
<evidence type="ECO:0000256" key="5">
    <source>
        <dbReference type="ARBA" id="ARBA00022692"/>
    </source>
</evidence>
<evidence type="ECO:0000256" key="10">
    <source>
        <dbReference type="ARBA" id="ARBA00023201"/>
    </source>
</evidence>
<dbReference type="EMBL" id="CAJPEV010002811">
    <property type="protein sequence ID" value="CAG0898104.1"/>
    <property type="molecule type" value="Genomic_DNA"/>
</dbReference>
<keyword evidence="8 12" id="KW-0406">Ion transport</keyword>
<evidence type="ECO:0000256" key="3">
    <source>
        <dbReference type="ARBA" id="ARBA00022448"/>
    </source>
</evidence>
<proteinExistence type="inferred from homology"/>
<keyword evidence="7" id="KW-0915">Sodium</keyword>
<evidence type="ECO:0000256" key="2">
    <source>
        <dbReference type="ARBA" id="ARBA00007193"/>
    </source>
</evidence>
<evidence type="ECO:0000256" key="7">
    <source>
        <dbReference type="ARBA" id="ARBA00023053"/>
    </source>
</evidence>
<dbReference type="PANTHER" id="PTHR11690">
    <property type="entry name" value="AMILORIDE-SENSITIVE SODIUM CHANNEL-RELATED"/>
    <property type="match status" value="1"/>
</dbReference>
<evidence type="ECO:0000256" key="12">
    <source>
        <dbReference type="RuleBase" id="RU000679"/>
    </source>
</evidence>
<dbReference type="PANTHER" id="PTHR11690:SF1">
    <property type="entry name" value="DEGENERIN LIKE"/>
    <property type="match status" value="1"/>
</dbReference>
<keyword evidence="5 12" id="KW-0812">Transmembrane</keyword>
<comment type="subcellular location">
    <subcellularLocation>
        <location evidence="1">Membrane</location>
        <topology evidence="1">Multi-pass membrane protein</topology>
    </subcellularLocation>
</comment>
<name>A0A7R9AA66_9CRUS</name>
<keyword evidence="3 12" id="KW-0813">Transport</keyword>
<dbReference type="GO" id="GO:0015280">
    <property type="term" value="F:ligand-gated sodium channel activity"/>
    <property type="evidence" value="ECO:0007669"/>
    <property type="project" value="TreeGrafter"/>
</dbReference>
<reference evidence="13" key="1">
    <citation type="submission" date="2020-11" db="EMBL/GenBank/DDBJ databases">
        <authorList>
            <person name="Tran Van P."/>
        </authorList>
    </citation>
    <scope>NUCLEOTIDE SEQUENCE</scope>
</reference>
<dbReference type="GO" id="GO:0005886">
    <property type="term" value="C:plasma membrane"/>
    <property type="evidence" value="ECO:0007669"/>
    <property type="project" value="TreeGrafter"/>
</dbReference>
<dbReference type="Gene3D" id="1.10.287.770">
    <property type="entry name" value="YojJ-like"/>
    <property type="match status" value="1"/>
</dbReference>
<evidence type="ECO:0000313" key="13">
    <source>
        <dbReference type="EMBL" id="CAD7250357.1"/>
    </source>
</evidence>
<dbReference type="InterPro" id="IPR001873">
    <property type="entry name" value="ENaC"/>
</dbReference>
<dbReference type="OrthoDB" id="7386590at2759"/>
<keyword evidence="6" id="KW-1133">Transmembrane helix</keyword>